<geneLocation type="plasmid" evidence="2">
    <name>pK29</name>
</geneLocation>
<dbReference type="EMBL" id="EF382672">
    <property type="protein sequence ID" value="ABQ02815.1"/>
    <property type="molecule type" value="Genomic_DNA"/>
</dbReference>
<keyword evidence="1" id="KW-0812">Transmembrane</keyword>
<evidence type="ECO:0000256" key="1">
    <source>
        <dbReference type="SAM" id="Phobius"/>
    </source>
</evidence>
<feature type="transmembrane region" description="Helical" evidence="1">
    <location>
        <begin position="7"/>
        <end position="25"/>
    </location>
</feature>
<accession>A7KFU7</accession>
<evidence type="ECO:0000313" key="2">
    <source>
        <dbReference type="EMBL" id="ABQ02815.1"/>
    </source>
</evidence>
<name>A7KFU7_KLEPN</name>
<keyword evidence="2" id="KW-0614">Plasmid</keyword>
<sequence>MFITDGMVRVFVYSMATVLFLPLGLLKSTWWFSPLFAIAAIDYLMFLRRQGLNRHGFNRHLRVI</sequence>
<dbReference type="AlphaFoldDB" id="A7KFU7"/>
<keyword evidence="1" id="KW-0472">Membrane</keyword>
<organism evidence="2">
    <name type="scientific">Klebsiella pneumoniae</name>
    <dbReference type="NCBI Taxonomy" id="573"/>
    <lineage>
        <taxon>Bacteria</taxon>
        <taxon>Pseudomonadati</taxon>
        <taxon>Pseudomonadota</taxon>
        <taxon>Gammaproteobacteria</taxon>
        <taxon>Enterobacterales</taxon>
        <taxon>Enterobacteriaceae</taxon>
        <taxon>Klebsiella/Raoultella group</taxon>
        <taxon>Klebsiella</taxon>
        <taxon>Klebsiella pneumoniae complex</taxon>
    </lineage>
</organism>
<reference evidence="2" key="1">
    <citation type="journal article" date="2007" name="Antimicrob. Agents Chemother.">
        <title>Sequencing and comparative genomic analysis of pK29, a 269-kilobase conjugative plasmid encoding CMY-8 and CTX-M-3 beta-lactamases in Klebsiella pneumoniae.</title>
        <authorList>
            <person name="Chen Y.T."/>
            <person name="Lauderdale T.L."/>
            <person name="Liao T.L."/>
            <person name="Shiau Y.R."/>
            <person name="Shu H.Y."/>
            <person name="Wu K.M."/>
            <person name="Yan J.J."/>
            <person name="Su I.J."/>
            <person name="Tsai S.F."/>
        </authorList>
    </citation>
    <scope>NUCLEOTIDE SEQUENCE</scope>
    <source>
        <strain evidence="2">NK29</strain>
        <plasmid evidence="2">pK29</plasmid>
    </source>
</reference>
<proteinExistence type="predicted"/>
<reference evidence="2" key="2">
    <citation type="submission" date="2007-01" db="EMBL/GenBank/DDBJ databases">
        <authorList>
            <person name="Chen Y.-T."/>
            <person name="Wu K.-M."/>
            <person name="Liao T.-L."/>
            <person name="Shiau Y.-R."/>
            <person name="Yan J.-J."/>
            <person name="Su I.-J."/>
            <person name="Lauderdale T.-L."/>
            <person name="Tsai S.-F."/>
        </authorList>
    </citation>
    <scope>NUCLEOTIDE SEQUENCE</scope>
    <source>
        <strain evidence="2">NK29</strain>
        <plasmid evidence="2">pK29</plasmid>
    </source>
</reference>
<feature type="transmembrane region" description="Helical" evidence="1">
    <location>
        <begin position="31"/>
        <end position="47"/>
    </location>
</feature>
<keyword evidence="1" id="KW-1133">Transmembrane helix</keyword>
<protein>
    <submittedName>
        <fullName evidence="2">Uncharacterized protein</fullName>
    </submittedName>
</protein>